<feature type="domain" description="PPIase cyclophilin-type" evidence="4">
    <location>
        <begin position="90"/>
        <end position="214"/>
    </location>
</feature>
<protein>
    <recommendedName>
        <fullName evidence="1">peptidylprolyl isomerase</fullName>
        <ecNumber evidence="1">5.2.1.8</ecNumber>
    </recommendedName>
</protein>
<dbReference type="PROSITE" id="PS50072">
    <property type="entry name" value="CSA_PPIASE_2"/>
    <property type="match status" value="1"/>
</dbReference>
<dbReference type="InterPro" id="IPR029000">
    <property type="entry name" value="Cyclophilin-like_dom_sf"/>
</dbReference>
<dbReference type="Pfam" id="PF00160">
    <property type="entry name" value="Pro_isomerase"/>
    <property type="match status" value="1"/>
</dbReference>
<dbReference type="AlphaFoldDB" id="A0AAQ3L9Q3"/>
<dbReference type="PRINTS" id="PR00153">
    <property type="entry name" value="CSAPPISMRASE"/>
</dbReference>
<name>A0AAQ3L9Q3_9BACT</name>
<proteinExistence type="predicted"/>
<dbReference type="SUPFAM" id="SSF50891">
    <property type="entry name" value="Cyclophilin-like"/>
    <property type="match status" value="1"/>
</dbReference>
<dbReference type="InterPro" id="IPR002130">
    <property type="entry name" value="Cyclophilin-type_PPIase_dom"/>
</dbReference>
<accession>A0AAQ3L9Q3</accession>
<keyword evidence="3 5" id="KW-0413">Isomerase</keyword>
<evidence type="ECO:0000256" key="2">
    <source>
        <dbReference type="ARBA" id="ARBA00023110"/>
    </source>
</evidence>
<dbReference type="PANTHER" id="PTHR45625">
    <property type="entry name" value="PEPTIDYL-PROLYL CIS-TRANS ISOMERASE-RELATED"/>
    <property type="match status" value="1"/>
</dbReference>
<dbReference type="RefSeq" id="WP_317834694.1">
    <property type="nucleotide sequence ID" value="NZ_CP136920.1"/>
</dbReference>
<evidence type="ECO:0000256" key="1">
    <source>
        <dbReference type="ARBA" id="ARBA00013194"/>
    </source>
</evidence>
<evidence type="ECO:0000313" key="5">
    <source>
        <dbReference type="EMBL" id="WOO42209.1"/>
    </source>
</evidence>
<organism evidence="5 6">
    <name type="scientific">Rubellicoccus peritrichatus</name>
    <dbReference type="NCBI Taxonomy" id="3080537"/>
    <lineage>
        <taxon>Bacteria</taxon>
        <taxon>Pseudomonadati</taxon>
        <taxon>Verrucomicrobiota</taxon>
        <taxon>Opitutia</taxon>
        <taxon>Puniceicoccales</taxon>
        <taxon>Cerasicoccaceae</taxon>
        <taxon>Rubellicoccus</taxon>
    </lineage>
</organism>
<dbReference type="Proteomes" id="UP001304300">
    <property type="component" value="Chromosome"/>
</dbReference>
<evidence type="ECO:0000256" key="3">
    <source>
        <dbReference type="ARBA" id="ARBA00023235"/>
    </source>
</evidence>
<dbReference type="Gene3D" id="2.40.100.10">
    <property type="entry name" value="Cyclophilin-like"/>
    <property type="match status" value="1"/>
</dbReference>
<dbReference type="InterPro" id="IPR044666">
    <property type="entry name" value="Cyclophilin_A-like"/>
</dbReference>
<dbReference type="EMBL" id="CP136920">
    <property type="protein sequence ID" value="WOO42209.1"/>
    <property type="molecule type" value="Genomic_DNA"/>
</dbReference>
<dbReference type="EC" id="5.2.1.8" evidence="1"/>
<evidence type="ECO:0000313" key="6">
    <source>
        <dbReference type="Proteomes" id="UP001304300"/>
    </source>
</evidence>
<evidence type="ECO:0000259" key="4">
    <source>
        <dbReference type="PROSITE" id="PS50072"/>
    </source>
</evidence>
<dbReference type="KEGG" id="puo:RZN69_03845"/>
<dbReference type="GO" id="GO:0003755">
    <property type="term" value="F:peptidyl-prolyl cis-trans isomerase activity"/>
    <property type="evidence" value="ECO:0007669"/>
    <property type="project" value="UniProtKB-KW"/>
</dbReference>
<dbReference type="PANTHER" id="PTHR45625:SF4">
    <property type="entry name" value="PEPTIDYLPROLYL ISOMERASE DOMAIN AND WD REPEAT-CONTAINING PROTEIN 1"/>
    <property type="match status" value="1"/>
</dbReference>
<reference evidence="5 6" key="1">
    <citation type="submission" date="2023-10" db="EMBL/GenBank/DDBJ databases">
        <title>Rubellicoccus peritrichatus gen. nov., sp. nov., isolated from an algae of coral reef tank.</title>
        <authorList>
            <person name="Luo J."/>
        </authorList>
    </citation>
    <scope>NUCLEOTIDE SEQUENCE [LARGE SCALE GENOMIC DNA]</scope>
    <source>
        <strain evidence="5 6">CR14</strain>
    </source>
</reference>
<sequence>MHNQNHIGLMVAGASRLCIATCFVIGVLFSNAHAAKVLPVLNDPIDSQTLRPNSTPIQIDLDTVFGTEEIDDNAVRFTSQFSIGDVPLIIDLALFTNRTPATRANFLNYVSDGDYDNQIIHRTVPGFVAQGGGFDLTGSAIPTDAPVVNEFGISNTLWTVAMAKLGSDPNSATSQWFINLGANSSNLDNQNGGFTAFARVLQSTQDDVTVLTSTANFPIFNLGGAFTSIPLFNTYTGGNPLTNQLNLFTTATLVPVDPGDAGELTTLTYAISSNSNPGLVAATIDNDSEFNLVFTADTLGSATITVRATDSVGNAVDSTFTITVADFFDDWRSANFTGNDITDDLISGPDVDANKDGVTNLELFAHNLPLAGLQLSPVVVGFVESNDSTVPEFTFPFRNDIAGLSYDLEYSEDLGVTDAWASVPFSEISRLTNDNVDTITLRINTGSFTPSSPGFYRWSVQLDSE</sequence>
<keyword evidence="2" id="KW-0697">Rotamase</keyword>
<keyword evidence="6" id="KW-1185">Reference proteome</keyword>
<gene>
    <name evidence="5" type="ORF">RZN69_03845</name>
</gene>